<keyword evidence="2" id="KW-1185">Reference proteome</keyword>
<accession>A0AAP2GJ08</accession>
<dbReference type="AlphaFoldDB" id="A0AAP2GJ08"/>
<gene>
    <name evidence="1" type="ORF">KK078_20170</name>
</gene>
<dbReference type="EMBL" id="JAHESC010000032">
    <property type="protein sequence ID" value="MBT1688896.1"/>
    <property type="molecule type" value="Genomic_DNA"/>
</dbReference>
<reference evidence="1 2" key="1">
    <citation type="submission" date="2021-05" db="EMBL/GenBank/DDBJ databases">
        <title>A Polyphasic approach of four new species of the genus Ohtaekwangia: Ohtaekwangia histidinii sp. nov., Ohtaekwangia cretensis sp. nov., Ohtaekwangia indiensis sp. nov., Ohtaekwangia reichenbachii sp. nov. from diverse environment.</title>
        <authorList>
            <person name="Octaviana S."/>
        </authorList>
    </citation>
    <scope>NUCLEOTIDE SEQUENCE [LARGE SCALE GENOMIC DNA]</scope>
    <source>
        <strain evidence="1 2">PWU37</strain>
    </source>
</reference>
<organism evidence="1 2">
    <name type="scientific">Dawidia soli</name>
    <dbReference type="NCBI Taxonomy" id="2782352"/>
    <lineage>
        <taxon>Bacteria</taxon>
        <taxon>Pseudomonadati</taxon>
        <taxon>Bacteroidota</taxon>
        <taxon>Cytophagia</taxon>
        <taxon>Cytophagales</taxon>
        <taxon>Chryseotaleaceae</taxon>
        <taxon>Dawidia</taxon>
    </lineage>
</organism>
<name>A0AAP2GJ08_9BACT</name>
<sequence>MLPSNQPRLAAALSADYLQALTQLERVIKTDIEMMVDQNYHFKDDMLKSFQNEVTIIVNEVKNVLDCSDQHLHDKEEEEFVQYHQLALIRLAGSLANYVMSPSQQDTSVREVVKYLYLEVQDLLIFIRKRFPDRIAQNAWIPDNSRWIIAINIKPTVDELRAKLNALGVDERLATIVLAKLDELVDGSIDDFYYYEITYLLEFAYELTRFRAEQGDATMALLRLVYYLNYNTHECYEYIIKTLEQAASEADNNVDRMAILRLAQKELNQIVTKPGFARKRDRASLKTEIGRWLEEEIRFCDVATPQVAPELNGMRTDEPFQTDLTVAEIAYFLKLLIELGIIKARRRIAKILRFITKYISTDNTDSISLQSLSNKYNKPDGKTMESVKVILLRMVGRIDADVDRIYGIKK</sequence>
<dbReference type="RefSeq" id="WP_254092123.1">
    <property type="nucleotide sequence ID" value="NZ_JAHESC010000032.1"/>
</dbReference>
<dbReference type="Proteomes" id="UP001319180">
    <property type="component" value="Unassembled WGS sequence"/>
</dbReference>
<evidence type="ECO:0000313" key="2">
    <source>
        <dbReference type="Proteomes" id="UP001319180"/>
    </source>
</evidence>
<proteinExistence type="predicted"/>
<evidence type="ECO:0000313" key="1">
    <source>
        <dbReference type="EMBL" id="MBT1688896.1"/>
    </source>
</evidence>
<protein>
    <submittedName>
        <fullName evidence="1">Uncharacterized protein</fullName>
    </submittedName>
</protein>
<comment type="caution">
    <text evidence="1">The sequence shown here is derived from an EMBL/GenBank/DDBJ whole genome shotgun (WGS) entry which is preliminary data.</text>
</comment>